<sequence>MCAGIGAAMAWREDTRRLSNDGQFLPCSAARRQSLKRKVAIHGFVAEVADNYSCSPLPKPRVETQDSYEALITSTKDRALALYKHGHAWTLHRCVGPVSGHGHAGLNGTVSVLFRA</sequence>
<proteinExistence type="predicted"/>
<dbReference type="AlphaFoldDB" id="A0A2K9Z6N4"/>
<dbReference type="Proteomes" id="UP000238523">
    <property type="component" value="Chromosome"/>
</dbReference>
<dbReference type="EMBL" id="CP025012">
    <property type="protein sequence ID" value="AUW43889.1"/>
    <property type="molecule type" value="Genomic_DNA"/>
</dbReference>
<organism evidence="1 2">
    <name type="scientific">Rhizobium leguminosarum</name>
    <dbReference type="NCBI Taxonomy" id="384"/>
    <lineage>
        <taxon>Bacteria</taxon>
        <taxon>Pseudomonadati</taxon>
        <taxon>Pseudomonadota</taxon>
        <taxon>Alphaproteobacteria</taxon>
        <taxon>Hyphomicrobiales</taxon>
        <taxon>Rhizobiaceae</taxon>
        <taxon>Rhizobium/Agrobacterium group</taxon>
        <taxon>Rhizobium</taxon>
    </lineage>
</organism>
<protein>
    <submittedName>
        <fullName evidence="1">Uncharacterized protein</fullName>
    </submittedName>
</protein>
<gene>
    <name evidence="1" type="ORF">CUJ84_Chr003554</name>
</gene>
<reference evidence="1 2" key="1">
    <citation type="submission" date="2017-11" db="EMBL/GenBank/DDBJ databases">
        <title>Complete genome of Rhizobium leguminosarum Norway, an ineffective micro-symbiont.</title>
        <authorList>
            <person name="Hoffrichter A."/>
            <person name="Liang J."/>
            <person name="Brachmann A."/>
            <person name="Marin M."/>
        </authorList>
    </citation>
    <scope>NUCLEOTIDE SEQUENCE [LARGE SCALE GENOMIC DNA]</scope>
    <source>
        <strain evidence="1 2">Norway</strain>
    </source>
</reference>
<evidence type="ECO:0000313" key="2">
    <source>
        <dbReference type="Proteomes" id="UP000238523"/>
    </source>
</evidence>
<evidence type="ECO:0000313" key="1">
    <source>
        <dbReference type="EMBL" id="AUW43889.1"/>
    </source>
</evidence>
<accession>A0A2K9Z6N4</accession>
<name>A0A2K9Z6N4_RHILE</name>